<evidence type="ECO:0000256" key="1">
    <source>
        <dbReference type="SAM" id="MobiDB-lite"/>
    </source>
</evidence>
<evidence type="ECO:0000313" key="2">
    <source>
        <dbReference type="EMBL" id="MDO6545541.1"/>
    </source>
</evidence>
<dbReference type="EMBL" id="JAUOPU010000077">
    <property type="protein sequence ID" value="MDO6545541.1"/>
    <property type="molecule type" value="Genomic_DNA"/>
</dbReference>
<protein>
    <submittedName>
        <fullName evidence="2">Uncharacterized protein</fullName>
    </submittedName>
</protein>
<gene>
    <name evidence="2" type="ORF">Q4568_23705</name>
</gene>
<organism evidence="2 3">
    <name type="scientific">Photobacterium sanguinicancri</name>
    <dbReference type="NCBI Taxonomy" id="875932"/>
    <lineage>
        <taxon>Bacteria</taxon>
        <taxon>Pseudomonadati</taxon>
        <taxon>Pseudomonadota</taxon>
        <taxon>Gammaproteobacteria</taxon>
        <taxon>Vibrionales</taxon>
        <taxon>Vibrionaceae</taxon>
        <taxon>Photobacterium</taxon>
    </lineage>
</organism>
<feature type="region of interest" description="Disordered" evidence="1">
    <location>
        <begin position="1"/>
        <end position="21"/>
    </location>
</feature>
<reference evidence="2" key="1">
    <citation type="submission" date="2023-07" db="EMBL/GenBank/DDBJ databases">
        <title>Genome content predicts the carbon catabolic preferences of heterotrophic bacteria.</title>
        <authorList>
            <person name="Gralka M."/>
        </authorList>
    </citation>
    <scope>NUCLEOTIDE SEQUENCE</scope>
    <source>
        <strain evidence="2">G2M05</strain>
    </source>
</reference>
<name>A0AAW7YA60_9GAMM</name>
<feature type="region of interest" description="Disordered" evidence="1">
    <location>
        <begin position="79"/>
        <end position="144"/>
    </location>
</feature>
<feature type="compositionally biased region" description="Polar residues" evidence="1">
    <location>
        <begin position="1"/>
        <end position="19"/>
    </location>
</feature>
<dbReference type="AlphaFoldDB" id="A0AAW7YA60"/>
<dbReference type="Proteomes" id="UP001170624">
    <property type="component" value="Unassembled WGS sequence"/>
</dbReference>
<sequence>MAKTDSNGFPARNTANPTIGGQRCECGDVRTLHQAKGKRANFLYSVCDNCGTDQRTGDPVQTKFKAHYPSMAALLAAEQATKQSDPVTLPEEVEANGNHQEPENIAQQTPPALQKPSGESRDSEATTTTVTSRKPNQTETESQTEKPAFWAIVRGVVLGAICGGVITRF</sequence>
<proteinExistence type="predicted"/>
<evidence type="ECO:0000313" key="3">
    <source>
        <dbReference type="Proteomes" id="UP001170624"/>
    </source>
</evidence>
<dbReference type="RefSeq" id="WP_303502319.1">
    <property type="nucleotide sequence ID" value="NZ_JAUOPU010000077.1"/>
</dbReference>
<feature type="compositionally biased region" description="Polar residues" evidence="1">
    <location>
        <begin position="125"/>
        <end position="141"/>
    </location>
</feature>
<accession>A0AAW7YA60</accession>
<comment type="caution">
    <text evidence="2">The sequence shown here is derived from an EMBL/GenBank/DDBJ whole genome shotgun (WGS) entry which is preliminary data.</text>
</comment>